<protein>
    <recommendedName>
        <fullName evidence="3">C-type lectin domain-containing protein</fullName>
    </recommendedName>
</protein>
<dbReference type="PANTHER" id="PTHR46238">
    <property type="entry name" value="REVERSE TRANSCRIPTASE DOMAIN-CONTAINING PROTEIN"/>
    <property type="match status" value="1"/>
</dbReference>
<dbReference type="PANTHER" id="PTHR46238:SF8">
    <property type="entry name" value="ENDONUCLEASE_EXONUCLEASE_PHOSPHATASE DOMAIN-CONTAINING PROTEIN"/>
    <property type="match status" value="1"/>
</dbReference>
<reference evidence="1 2" key="1">
    <citation type="submission" date="2015-09" db="EMBL/GenBank/DDBJ databases">
        <title>Draft genome of the parasitic nematode Teladorsagia circumcincta isolate WARC Sus (inbred).</title>
        <authorList>
            <person name="Mitreva M."/>
        </authorList>
    </citation>
    <scope>NUCLEOTIDE SEQUENCE [LARGE SCALE GENOMIC DNA]</scope>
    <source>
        <strain evidence="1 2">S</strain>
    </source>
</reference>
<proteinExistence type="predicted"/>
<dbReference type="Proteomes" id="UP000230423">
    <property type="component" value="Unassembled WGS sequence"/>
</dbReference>
<dbReference type="InterPro" id="IPR016187">
    <property type="entry name" value="CTDL_fold"/>
</dbReference>
<sequence>MTGVLCDKKIPERLKSKIYRTVVRPVAIYGAECWPVTKEGEARLSVMETKMLRWTAGVTRLDHIRNDTIRRRFGVAPIADKMLKLALGDLAFFSGRYDTENKGRTWIGLRWWDGAWKWHDDYDENSGKCTFRNYATGYGEPSGWFNEIVTDIYTYLHQYYDQWGDRSDRWARFVCQIQNCTAELMGLD</sequence>
<organism evidence="1 2">
    <name type="scientific">Teladorsagia circumcincta</name>
    <name type="common">Brown stomach worm</name>
    <name type="synonym">Ostertagia circumcincta</name>
    <dbReference type="NCBI Taxonomy" id="45464"/>
    <lineage>
        <taxon>Eukaryota</taxon>
        <taxon>Metazoa</taxon>
        <taxon>Ecdysozoa</taxon>
        <taxon>Nematoda</taxon>
        <taxon>Chromadorea</taxon>
        <taxon>Rhabditida</taxon>
        <taxon>Rhabditina</taxon>
        <taxon>Rhabditomorpha</taxon>
        <taxon>Strongyloidea</taxon>
        <taxon>Trichostrongylidae</taxon>
        <taxon>Teladorsagia</taxon>
    </lineage>
</organism>
<name>A0A2G9URR1_TELCI</name>
<evidence type="ECO:0008006" key="3">
    <source>
        <dbReference type="Google" id="ProtNLM"/>
    </source>
</evidence>
<keyword evidence="2" id="KW-1185">Reference proteome</keyword>
<dbReference type="OrthoDB" id="5832087at2759"/>
<dbReference type="SUPFAM" id="SSF56436">
    <property type="entry name" value="C-type lectin-like"/>
    <property type="match status" value="1"/>
</dbReference>
<evidence type="ECO:0000313" key="1">
    <source>
        <dbReference type="EMBL" id="PIO72190.1"/>
    </source>
</evidence>
<gene>
    <name evidence="1" type="ORF">TELCIR_05892</name>
</gene>
<dbReference type="AlphaFoldDB" id="A0A2G9URR1"/>
<evidence type="ECO:0000313" key="2">
    <source>
        <dbReference type="Proteomes" id="UP000230423"/>
    </source>
</evidence>
<dbReference type="EMBL" id="KZ345745">
    <property type="protein sequence ID" value="PIO72190.1"/>
    <property type="molecule type" value="Genomic_DNA"/>
</dbReference>
<accession>A0A2G9URR1</accession>